<dbReference type="SUPFAM" id="SSF56053">
    <property type="entry name" value="Ribosomal protein L6"/>
    <property type="match status" value="2"/>
</dbReference>
<sequence length="191" mass="21199">MKDLSSVETLNVPEGVTVEVKARTVTVEGPRGKLTKNVGHIQMDIQLVKTPKGSKVVFTVWHGARKHVACLRTVKSLVENMIIGTTKGFLYKMRLVYAHFPINAIPADDGSSLQIRNFLGEKIVRDCKMLEGTTVALSEVKDEIILQGNDIEKVSQSAASITDKCRVKNKDIRKFLDGVYVSERTTVVQDE</sequence>
<comment type="caution">
    <text evidence="5">The sequence shown here is derived from an EMBL/GenBank/DDBJ whole genome shotgun (WGS) entry which is preliminary data.</text>
</comment>
<dbReference type="RefSeq" id="XP_018994841.1">
    <property type="nucleotide sequence ID" value="XM_019137815.1"/>
</dbReference>
<dbReference type="STRING" id="1295533.A0A1E3HUI4"/>
<dbReference type="InterPro" id="IPR036789">
    <property type="entry name" value="Ribosomal_uL6-like_a/b-dom_sf"/>
</dbReference>
<evidence type="ECO:0000256" key="1">
    <source>
        <dbReference type="ARBA" id="ARBA00009356"/>
    </source>
</evidence>
<keyword evidence="6" id="KW-1185">Reference proteome</keyword>
<dbReference type="Proteomes" id="UP000094065">
    <property type="component" value="Unassembled WGS sequence"/>
</dbReference>
<gene>
    <name evidence="5" type="ORF">L202_03862</name>
</gene>
<dbReference type="Pfam" id="PF00347">
    <property type="entry name" value="Ribosomal_L6"/>
    <property type="match status" value="2"/>
</dbReference>
<keyword evidence="3" id="KW-0687">Ribonucleoprotein</keyword>
<organism evidence="5 6">
    <name type="scientific">Cryptococcus amylolentus CBS 6039</name>
    <dbReference type="NCBI Taxonomy" id="1295533"/>
    <lineage>
        <taxon>Eukaryota</taxon>
        <taxon>Fungi</taxon>
        <taxon>Dikarya</taxon>
        <taxon>Basidiomycota</taxon>
        <taxon>Agaricomycotina</taxon>
        <taxon>Tremellomycetes</taxon>
        <taxon>Tremellales</taxon>
        <taxon>Cryptococcaceae</taxon>
        <taxon>Cryptococcus</taxon>
    </lineage>
</organism>
<dbReference type="GO" id="GO:0003735">
    <property type="term" value="F:structural constituent of ribosome"/>
    <property type="evidence" value="ECO:0007669"/>
    <property type="project" value="InterPro"/>
</dbReference>
<dbReference type="EMBL" id="AWGJ01000005">
    <property type="protein sequence ID" value="ODN79994.1"/>
    <property type="molecule type" value="Genomic_DNA"/>
</dbReference>
<name>A0A1E3HUI4_9TREE</name>
<dbReference type="GO" id="GO:0019843">
    <property type="term" value="F:rRNA binding"/>
    <property type="evidence" value="ECO:0007669"/>
    <property type="project" value="InterPro"/>
</dbReference>
<dbReference type="Gene3D" id="3.90.930.12">
    <property type="entry name" value="Ribosomal protein L6, alpha-beta domain"/>
    <property type="match status" value="2"/>
</dbReference>
<dbReference type="PANTHER" id="PTHR11655">
    <property type="entry name" value="60S/50S RIBOSOMAL PROTEIN L6/L9"/>
    <property type="match status" value="1"/>
</dbReference>
<dbReference type="AlphaFoldDB" id="A0A1E3HUI4"/>
<evidence type="ECO:0000259" key="4">
    <source>
        <dbReference type="Pfam" id="PF00347"/>
    </source>
</evidence>
<accession>A0A1E3HUI4</accession>
<evidence type="ECO:0000313" key="6">
    <source>
        <dbReference type="Proteomes" id="UP000094065"/>
    </source>
</evidence>
<keyword evidence="2" id="KW-0689">Ribosomal protein</keyword>
<feature type="domain" description="Large ribosomal subunit protein uL6 alpha-beta" evidence="4">
    <location>
        <begin position="12"/>
        <end position="88"/>
    </location>
</feature>
<evidence type="ECO:0000256" key="3">
    <source>
        <dbReference type="ARBA" id="ARBA00023274"/>
    </source>
</evidence>
<feature type="domain" description="Large ribosomal subunit protein uL6 alpha-beta" evidence="4">
    <location>
        <begin position="114"/>
        <end position="178"/>
    </location>
</feature>
<dbReference type="FunFam" id="3.90.930.12:FF:000003">
    <property type="entry name" value="60S ribosomal protein L9"/>
    <property type="match status" value="1"/>
</dbReference>
<dbReference type="InterPro" id="IPR020040">
    <property type="entry name" value="Ribosomal_uL6_a/b-dom"/>
</dbReference>
<dbReference type="GO" id="GO:0022625">
    <property type="term" value="C:cytosolic large ribosomal subunit"/>
    <property type="evidence" value="ECO:0007669"/>
    <property type="project" value="TreeGrafter"/>
</dbReference>
<dbReference type="PIRSF" id="PIRSF002162">
    <property type="entry name" value="Ribosomal_L6"/>
    <property type="match status" value="1"/>
</dbReference>
<dbReference type="PANTHER" id="PTHR11655:SF16">
    <property type="entry name" value="60S RIBOSOMAL PROTEIN L9"/>
    <property type="match status" value="1"/>
</dbReference>
<evidence type="ECO:0000313" key="5">
    <source>
        <dbReference type="EMBL" id="ODN79994.1"/>
    </source>
</evidence>
<proteinExistence type="inferred from homology"/>
<dbReference type="OrthoDB" id="10252633at2759"/>
<dbReference type="GO" id="GO:0002181">
    <property type="term" value="P:cytoplasmic translation"/>
    <property type="evidence" value="ECO:0007669"/>
    <property type="project" value="TreeGrafter"/>
</dbReference>
<dbReference type="InterPro" id="IPR000702">
    <property type="entry name" value="Ribosomal_uL6-like"/>
</dbReference>
<reference evidence="5 6" key="1">
    <citation type="submission" date="2016-06" db="EMBL/GenBank/DDBJ databases">
        <title>Evolution of pathogenesis and genome organization in the Tremellales.</title>
        <authorList>
            <person name="Cuomo C."/>
            <person name="Litvintseva A."/>
            <person name="Heitman J."/>
            <person name="Chen Y."/>
            <person name="Sun S."/>
            <person name="Springer D."/>
            <person name="Dromer F."/>
            <person name="Young S."/>
            <person name="Zeng Q."/>
            <person name="Chapman S."/>
            <person name="Gujja S."/>
            <person name="Saif S."/>
            <person name="Birren B."/>
        </authorList>
    </citation>
    <scope>NUCLEOTIDE SEQUENCE [LARGE SCALE GENOMIC DNA]</scope>
    <source>
        <strain evidence="5 6">CBS 6039</strain>
    </source>
</reference>
<dbReference type="FunFam" id="3.90.930.12:FF:000004">
    <property type="entry name" value="60S ribosomal protein L9"/>
    <property type="match status" value="1"/>
</dbReference>
<comment type="similarity">
    <text evidence="1">Belongs to the universal ribosomal protein uL6 family.</text>
</comment>
<dbReference type="GeneID" id="30155171"/>
<protein>
    <recommendedName>
        <fullName evidence="4">Large ribosomal subunit protein uL6 alpha-beta domain-containing protein</fullName>
    </recommendedName>
</protein>
<evidence type="ECO:0000256" key="2">
    <source>
        <dbReference type="ARBA" id="ARBA00022980"/>
    </source>
</evidence>